<comment type="caution">
    <text evidence="2">The sequence shown here is derived from an EMBL/GenBank/DDBJ whole genome shotgun (WGS) entry which is preliminary data.</text>
</comment>
<dbReference type="SUPFAM" id="SSF88659">
    <property type="entry name" value="Sigma3 and sigma4 domains of RNA polymerase sigma factors"/>
    <property type="match status" value="1"/>
</dbReference>
<dbReference type="Gene3D" id="1.20.140.160">
    <property type="match status" value="1"/>
</dbReference>
<dbReference type="GO" id="GO:0003700">
    <property type="term" value="F:DNA-binding transcription factor activity"/>
    <property type="evidence" value="ECO:0007669"/>
    <property type="project" value="InterPro"/>
</dbReference>
<gene>
    <name evidence="2" type="ORF">HA254_05030</name>
</gene>
<feature type="non-terminal residue" evidence="2">
    <location>
        <position position="1"/>
    </location>
</feature>
<dbReference type="AlphaFoldDB" id="A0A7J4IWU7"/>
<reference evidence="3" key="1">
    <citation type="journal article" date="2020" name="bioRxiv">
        <title>A rank-normalized archaeal taxonomy based on genome phylogeny resolves widespread incomplete and uneven classifications.</title>
        <authorList>
            <person name="Rinke C."/>
            <person name="Chuvochina M."/>
            <person name="Mussig A.J."/>
            <person name="Chaumeil P.-A."/>
            <person name="Waite D.W."/>
            <person name="Whitman W.B."/>
            <person name="Parks D.H."/>
            <person name="Hugenholtz P."/>
        </authorList>
    </citation>
    <scope>NUCLEOTIDE SEQUENCE [LARGE SCALE GENOMIC DNA]</scope>
</reference>
<evidence type="ECO:0000313" key="3">
    <source>
        <dbReference type="Proteomes" id="UP000565078"/>
    </source>
</evidence>
<dbReference type="Pfam" id="PF04539">
    <property type="entry name" value="Sigma70_r3"/>
    <property type="match status" value="1"/>
</dbReference>
<dbReference type="InterPro" id="IPR007624">
    <property type="entry name" value="RNA_pol_sigma70_r3"/>
</dbReference>
<dbReference type="EMBL" id="DUGC01000076">
    <property type="protein sequence ID" value="HIH10003.1"/>
    <property type="molecule type" value="Genomic_DNA"/>
</dbReference>
<accession>A0A7J4IWU7</accession>
<dbReference type="GO" id="GO:0006352">
    <property type="term" value="P:DNA-templated transcription initiation"/>
    <property type="evidence" value="ECO:0007669"/>
    <property type="project" value="InterPro"/>
</dbReference>
<name>A0A7J4IWU7_9ARCH</name>
<proteinExistence type="predicted"/>
<dbReference type="InterPro" id="IPR013324">
    <property type="entry name" value="RNA_pol_sigma_r3/r4-like"/>
</dbReference>
<organism evidence="2 3">
    <name type="scientific">Candidatus Iainarchaeum sp</name>
    <dbReference type="NCBI Taxonomy" id="3101447"/>
    <lineage>
        <taxon>Archaea</taxon>
        <taxon>Candidatus Iainarchaeota</taxon>
        <taxon>Candidatus Iainarchaeia</taxon>
        <taxon>Candidatus Iainarchaeales</taxon>
        <taxon>Candidatus Iainarchaeaceae</taxon>
        <taxon>Candidatus Iainarchaeum</taxon>
    </lineage>
</organism>
<protein>
    <recommendedName>
        <fullName evidence="1">RNA polymerase sigma-70 region 3 domain-containing protein</fullName>
    </recommendedName>
</protein>
<feature type="domain" description="RNA polymerase sigma-70 region 3" evidence="1">
    <location>
        <begin position="21"/>
        <end position="63"/>
    </location>
</feature>
<dbReference type="Proteomes" id="UP000565078">
    <property type="component" value="Unassembled WGS sequence"/>
</dbReference>
<sequence>RQYGWGALRIPRSSTAKKEHLRDLQEQMYDALHRMPTTEELAARAKLPPHKVEKLLNSSKTVSLDEILELSAERVVSPEKFGEFMTLLEKSVDNLRITPQARQKALHALDLRAKGYDLKAIGARMGVSESRVAQILNLFIQAVERSPELKTQLEDIVDHPIVRSTRRL</sequence>
<evidence type="ECO:0000313" key="2">
    <source>
        <dbReference type="EMBL" id="HIH10003.1"/>
    </source>
</evidence>
<evidence type="ECO:0000259" key="1">
    <source>
        <dbReference type="Pfam" id="PF04539"/>
    </source>
</evidence>